<sequence length="101" mass="11666">MKLLLITAVKEFEKEIKQLLKKAAVHSFSYQEVKGYKNSAGEAVESNWFGSEMNETESILFYAFAAKEKVDTLYELVEYFNREQESLSHIHIAVLNIEKSN</sequence>
<protein>
    <submittedName>
        <fullName evidence="1">Uncharacterized protein</fullName>
    </submittedName>
</protein>
<dbReference type="Proteomes" id="UP000812031">
    <property type="component" value="Unassembled WGS sequence"/>
</dbReference>
<reference evidence="1 2" key="1">
    <citation type="submission" date="2021-07" db="EMBL/GenBank/DDBJ databases">
        <title>Flavobacterium sp. nov. isolated from sediment on the Taihu Lake.</title>
        <authorList>
            <person name="Qu J.-H."/>
        </authorList>
    </citation>
    <scope>NUCLEOTIDE SEQUENCE [LARGE SCALE GENOMIC DNA]</scope>
    <source>
        <strain evidence="1 2">NAS39</strain>
    </source>
</reference>
<name>A0ABS6XWM5_9FLAO</name>
<accession>A0ABS6XWM5</accession>
<evidence type="ECO:0000313" key="1">
    <source>
        <dbReference type="EMBL" id="MBW4360691.1"/>
    </source>
</evidence>
<dbReference type="RefSeq" id="WP_219317181.1">
    <property type="nucleotide sequence ID" value="NZ_JAHWYN010000007.1"/>
</dbReference>
<evidence type="ECO:0000313" key="2">
    <source>
        <dbReference type="Proteomes" id="UP000812031"/>
    </source>
</evidence>
<gene>
    <name evidence="1" type="ORF">KZH69_09370</name>
</gene>
<dbReference type="EMBL" id="JAHWYN010000007">
    <property type="protein sequence ID" value="MBW4360691.1"/>
    <property type="molecule type" value="Genomic_DNA"/>
</dbReference>
<organism evidence="1 2">
    <name type="scientific">Flavobacterium taihuense</name>
    <dbReference type="NCBI Taxonomy" id="2857508"/>
    <lineage>
        <taxon>Bacteria</taxon>
        <taxon>Pseudomonadati</taxon>
        <taxon>Bacteroidota</taxon>
        <taxon>Flavobacteriia</taxon>
        <taxon>Flavobacteriales</taxon>
        <taxon>Flavobacteriaceae</taxon>
        <taxon>Flavobacterium</taxon>
    </lineage>
</organism>
<proteinExistence type="predicted"/>
<keyword evidence="2" id="KW-1185">Reference proteome</keyword>
<comment type="caution">
    <text evidence="1">The sequence shown here is derived from an EMBL/GenBank/DDBJ whole genome shotgun (WGS) entry which is preliminary data.</text>
</comment>